<evidence type="ECO:0000313" key="2">
    <source>
        <dbReference type="Proteomes" id="UP001328107"/>
    </source>
</evidence>
<organism evidence="1 2">
    <name type="scientific">Pristionchus mayeri</name>
    <dbReference type="NCBI Taxonomy" id="1317129"/>
    <lineage>
        <taxon>Eukaryota</taxon>
        <taxon>Metazoa</taxon>
        <taxon>Ecdysozoa</taxon>
        <taxon>Nematoda</taxon>
        <taxon>Chromadorea</taxon>
        <taxon>Rhabditida</taxon>
        <taxon>Rhabditina</taxon>
        <taxon>Diplogasteromorpha</taxon>
        <taxon>Diplogasteroidea</taxon>
        <taxon>Neodiplogasteridae</taxon>
        <taxon>Pristionchus</taxon>
    </lineage>
</organism>
<feature type="non-terminal residue" evidence="1">
    <location>
        <position position="1"/>
    </location>
</feature>
<name>A0AAN4ZLH4_9BILA</name>
<dbReference type="AlphaFoldDB" id="A0AAN4ZLH4"/>
<sequence>YKLQETLYCVKSITEQFANNRLIIKFRRDHSERSIILSDGVLDLSRSQVLVVVAHLVPPILRLLTTLVSGSLSLLQSDVQVGVSIADRIPGFVRVATSSFDDVALDGECLGDVHPRGVLDVELVGCPILRLPQHLRQNARRLNLLQVELHECLVHVHSPHQLAGVPGTTGREVNRLTTVEHLSGLWQSRLRHDVSRRPHHLVVVLPLLGSHALFLQRIRQSLVAVRLLVQSPFRRVVHFGRDHFVSLQDRLVESRATPPFLLPVDCFSRAASGLTRHLLFRVRRGWRPENGARCRESTRCGRGCRWTEHSRQHP</sequence>
<dbReference type="Proteomes" id="UP001328107">
    <property type="component" value="Unassembled WGS sequence"/>
</dbReference>
<dbReference type="EMBL" id="BTRK01000003">
    <property type="protein sequence ID" value="GMR40588.1"/>
    <property type="molecule type" value="Genomic_DNA"/>
</dbReference>
<evidence type="ECO:0000313" key="1">
    <source>
        <dbReference type="EMBL" id="GMR40588.1"/>
    </source>
</evidence>
<keyword evidence="2" id="KW-1185">Reference proteome</keyword>
<comment type="caution">
    <text evidence="1">The sequence shown here is derived from an EMBL/GenBank/DDBJ whole genome shotgun (WGS) entry which is preliminary data.</text>
</comment>
<accession>A0AAN4ZLH4</accession>
<protein>
    <submittedName>
        <fullName evidence="1">Uncharacterized protein</fullName>
    </submittedName>
</protein>
<reference evidence="2" key="1">
    <citation type="submission" date="2022-10" db="EMBL/GenBank/DDBJ databases">
        <title>Genome assembly of Pristionchus species.</title>
        <authorList>
            <person name="Yoshida K."/>
            <person name="Sommer R.J."/>
        </authorList>
    </citation>
    <scope>NUCLEOTIDE SEQUENCE [LARGE SCALE GENOMIC DNA]</scope>
    <source>
        <strain evidence="2">RS5460</strain>
    </source>
</reference>
<proteinExistence type="predicted"/>
<feature type="non-terminal residue" evidence="1">
    <location>
        <position position="314"/>
    </location>
</feature>
<gene>
    <name evidence="1" type="ORF">PMAYCL1PPCAC_10783</name>
</gene>